<dbReference type="RefSeq" id="XP_006823618.1">
    <property type="nucleotide sequence ID" value="XM_006823555.1"/>
</dbReference>
<dbReference type="PANTHER" id="PTHR24201:SF15">
    <property type="entry name" value="ANKYRIN REPEAT DOMAIN-CONTAINING PROTEIN 66"/>
    <property type="match status" value="1"/>
</dbReference>
<evidence type="ECO:0000256" key="3">
    <source>
        <dbReference type="PROSITE-ProRule" id="PRU00023"/>
    </source>
</evidence>
<name>A0ABM0MUC7_SACKO</name>
<dbReference type="GeneID" id="102802082"/>
<dbReference type="PROSITE" id="PS50088">
    <property type="entry name" value="ANK_REPEAT"/>
    <property type="match status" value="2"/>
</dbReference>
<evidence type="ECO:0000256" key="2">
    <source>
        <dbReference type="ARBA" id="ARBA00023043"/>
    </source>
</evidence>
<dbReference type="PROSITE" id="PS50297">
    <property type="entry name" value="ANK_REP_REGION"/>
    <property type="match status" value="1"/>
</dbReference>
<organism evidence="4 5">
    <name type="scientific">Saccoglossus kowalevskii</name>
    <name type="common">Acorn worm</name>
    <dbReference type="NCBI Taxonomy" id="10224"/>
    <lineage>
        <taxon>Eukaryota</taxon>
        <taxon>Metazoa</taxon>
        <taxon>Hemichordata</taxon>
        <taxon>Enteropneusta</taxon>
        <taxon>Harrimaniidae</taxon>
        <taxon>Saccoglossus</taxon>
    </lineage>
</organism>
<dbReference type="Proteomes" id="UP000694865">
    <property type="component" value="Unplaced"/>
</dbReference>
<accession>A0ABM0MUC7</accession>
<dbReference type="InterPro" id="IPR002110">
    <property type="entry name" value="Ankyrin_rpt"/>
</dbReference>
<reference evidence="5" key="1">
    <citation type="submission" date="2025-08" db="UniProtKB">
        <authorList>
            <consortium name="RefSeq"/>
        </authorList>
    </citation>
    <scope>IDENTIFICATION</scope>
    <source>
        <tissue evidence="5">Testes</tissue>
    </source>
</reference>
<sequence>MPATKYLTSVHDAVRNGDVLELESMVKRGASINEVDAKDKFTPLHWSCHSGSLECLHWLLWHGADTTVTTPQGWTPAHIAAIRGQDGCVQVRY</sequence>
<dbReference type="InterPro" id="IPR050776">
    <property type="entry name" value="Ank_Repeat/CDKN_Inhibitor"/>
</dbReference>
<keyword evidence="2 3" id="KW-0040">ANK repeat</keyword>
<dbReference type="Gene3D" id="1.25.40.20">
    <property type="entry name" value="Ankyrin repeat-containing domain"/>
    <property type="match status" value="1"/>
</dbReference>
<evidence type="ECO:0000256" key="1">
    <source>
        <dbReference type="ARBA" id="ARBA00022737"/>
    </source>
</evidence>
<dbReference type="SUPFAM" id="SSF48403">
    <property type="entry name" value="Ankyrin repeat"/>
    <property type="match status" value="1"/>
</dbReference>
<proteinExistence type="predicted"/>
<gene>
    <name evidence="5" type="primary">LOC102802082</name>
</gene>
<feature type="repeat" description="ANK" evidence="3">
    <location>
        <begin position="5"/>
        <end position="37"/>
    </location>
</feature>
<dbReference type="SMART" id="SM00248">
    <property type="entry name" value="ANK"/>
    <property type="match status" value="2"/>
</dbReference>
<evidence type="ECO:0000313" key="4">
    <source>
        <dbReference type="Proteomes" id="UP000694865"/>
    </source>
</evidence>
<protein>
    <submittedName>
        <fullName evidence="5">Ankyrin repeat domain-containing protein 42-like</fullName>
    </submittedName>
</protein>
<feature type="repeat" description="ANK" evidence="3">
    <location>
        <begin position="39"/>
        <end position="71"/>
    </location>
</feature>
<dbReference type="PANTHER" id="PTHR24201">
    <property type="entry name" value="ANK_REP_REGION DOMAIN-CONTAINING PROTEIN"/>
    <property type="match status" value="1"/>
</dbReference>
<keyword evidence="4" id="KW-1185">Reference proteome</keyword>
<evidence type="ECO:0000313" key="5">
    <source>
        <dbReference type="RefSeq" id="XP_006823618.1"/>
    </source>
</evidence>
<dbReference type="Pfam" id="PF12796">
    <property type="entry name" value="Ank_2"/>
    <property type="match status" value="1"/>
</dbReference>
<keyword evidence="1" id="KW-0677">Repeat</keyword>
<dbReference type="InterPro" id="IPR036770">
    <property type="entry name" value="Ankyrin_rpt-contain_sf"/>
</dbReference>